<organism evidence="1 2">
    <name type="scientific">Aspergillus sclerotialis</name>
    <dbReference type="NCBI Taxonomy" id="2070753"/>
    <lineage>
        <taxon>Eukaryota</taxon>
        <taxon>Fungi</taxon>
        <taxon>Dikarya</taxon>
        <taxon>Ascomycota</taxon>
        <taxon>Pezizomycotina</taxon>
        <taxon>Eurotiomycetes</taxon>
        <taxon>Eurotiomycetidae</taxon>
        <taxon>Eurotiales</taxon>
        <taxon>Aspergillaceae</taxon>
        <taxon>Aspergillus</taxon>
        <taxon>Aspergillus subgen. Polypaecilum</taxon>
    </lineage>
</organism>
<evidence type="ECO:0000313" key="1">
    <source>
        <dbReference type="EMBL" id="RJE16704.1"/>
    </source>
</evidence>
<protein>
    <submittedName>
        <fullName evidence="1">Uncharacterized protein</fullName>
    </submittedName>
</protein>
<accession>A0A3A2ZBB9</accession>
<gene>
    <name evidence="1" type="ORF">PHISCL_10959</name>
</gene>
<keyword evidence="2" id="KW-1185">Reference proteome</keyword>
<dbReference type="Proteomes" id="UP000266188">
    <property type="component" value="Unassembled WGS sequence"/>
</dbReference>
<reference evidence="2" key="1">
    <citation type="submission" date="2017-02" db="EMBL/GenBank/DDBJ databases">
        <authorList>
            <person name="Tafer H."/>
            <person name="Lopandic K."/>
        </authorList>
    </citation>
    <scope>NUCLEOTIDE SEQUENCE [LARGE SCALE GENOMIC DNA]</scope>
    <source>
        <strain evidence="2">CBS 366.77</strain>
    </source>
</reference>
<feature type="non-terminal residue" evidence="1">
    <location>
        <position position="79"/>
    </location>
</feature>
<dbReference type="OrthoDB" id="6105938at2759"/>
<comment type="caution">
    <text evidence="1">The sequence shown here is derived from an EMBL/GenBank/DDBJ whole genome shotgun (WGS) entry which is preliminary data.</text>
</comment>
<dbReference type="STRING" id="2070753.A0A3A2ZBB9"/>
<dbReference type="EMBL" id="MVGC01003133">
    <property type="protein sequence ID" value="RJE16704.1"/>
    <property type="molecule type" value="Genomic_DNA"/>
</dbReference>
<evidence type="ECO:0000313" key="2">
    <source>
        <dbReference type="Proteomes" id="UP000266188"/>
    </source>
</evidence>
<dbReference type="AlphaFoldDB" id="A0A3A2ZBB9"/>
<sequence>MAQPSPNYLLRDLVHMLIGRADLLPEDETIQEHQVAKEEEAAQLAADRNGPGLFKGIFLTPIRAQLRWGRGILDLEDNV</sequence>
<name>A0A3A2ZBB9_9EURO</name>
<proteinExistence type="predicted"/>